<dbReference type="GO" id="GO:0051537">
    <property type="term" value="F:2 iron, 2 sulfur cluster binding"/>
    <property type="evidence" value="ECO:0007669"/>
    <property type="project" value="UniProtKB-KW"/>
</dbReference>
<name>A0A418YWZ3_9SPHN</name>
<comment type="caution">
    <text evidence="8">The sequence shown here is derived from an EMBL/GenBank/DDBJ whole genome shotgun (WGS) entry which is preliminary data.</text>
</comment>
<comment type="similarity">
    <text evidence="6">Belongs to the bacterial ring-hydroxylating dioxygenase ferredoxin component family.</text>
</comment>
<evidence type="ECO:0000256" key="4">
    <source>
        <dbReference type="ARBA" id="ARBA00023014"/>
    </source>
</evidence>
<dbReference type="SUPFAM" id="SSF50022">
    <property type="entry name" value="ISP domain"/>
    <property type="match status" value="1"/>
</dbReference>
<accession>A0A418YWZ3</accession>
<evidence type="ECO:0000256" key="2">
    <source>
        <dbReference type="ARBA" id="ARBA00022723"/>
    </source>
</evidence>
<dbReference type="Pfam" id="PF00355">
    <property type="entry name" value="Rieske"/>
    <property type="match status" value="1"/>
</dbReference>
<dbReference type="PANTHER" id="PTHR21496">
    <property type="entry name" value="FERREDOXIN-RELATED"/>
    <property type="match status" value="1"/>
</dbReference>
<evidence type="ECO:0000256" key="6">
    <source>
        <dbReference type="ARBA" id="ARBA00038001"/>
    </source>
</evidence>
<evidence type="ECO:0000259" key="7">
    <source>
        <dbReference type="PROSITE" id="PS51296"/>
    </source>
</evidence>
<evidence type="ECO:0000256" key="5">
    <source>
        <dbReference type="ARBA" id="ARBA00034078"/>
    </source>
</evidence>
<dbReference type="RefSeq" id="WP_119743881.1">
    <property type="nucleotide sequence ID" value="NZ_QVRA01000002.1"/>
</dbReference>
<evidence type="ECO:0000313" key="8">
    <source>
        <dbReference type="EMBL" id="RJG57169.1"/>
    </source>
</evidence>
<keyword evidence="9" id="KW-1185">Reference proteome</keyword>
<organism evidence="8 9">
    <name type="scientific">Sphingobium terrigena</name>
    <dbReference type="NCBI Taxonomy" id="2304063"/>
    <lineage>
        <taxon>Bacteria</taxon>
        <taxon>Pseudomonadati</taxon>
        <taxon>Pseudomonadota</taxon>
        <taxon>Alphaproteobacteria</taxon>
        <taxon>Sphingomonadales</taxon>
        <taxon>Sphingomonadaceae</taxon>
        <taxon>Sphingobium</taxon>
    </lineage>
</organism>
<dbReference type="Gene3D" id="2.102.10.10">
    <property type="entry name" value="Rieske [2Fe-2S] iron-sulphur domain"/>
    <property type="match status" value="1"/>
</dbReference>
<dbReference type="InterPro" id="IPR017941">
    <property type="entry name" value="Rieske_2Fe-2S"/>
</dbReference>
<sequence>MTESYHRVVEASLVEERALLPFLVNGWPVLICKDDGQIHALINRCTHAAAELAPGGRVRRGAVMCPLHGARFKLDNGACLGGAGYKPLKLYPWRESADGWIEVAVPDAAPGAEDMPVKPLI</sequence>
<gene>
    <name evidence="8" type="ORF">D0Z70_02835</name>
</gene>
<feature type="domain" description="Rieske" evidence="7">
    <location>
        <begin position="5"/>
        <end position="102"/>
    </location>
</feature>
<dbReference type="Proteomes" id="UP000283469">
    <property type="component" value="Unassembled WGS sequence"/>
</dbReference>
<keyword evidence="1" id="KW-0001">2Fe-2S</keyword>
<reference evidence="8 9" key="1">
    <citation type="submission" date="2018-08" db="EMBL/GenBank/DDBJ databases">
        <title>Sphingobium sp. EO9.</title>
        <authorList>
            <person name="Park Y."/>
            <person name="Kim K.H."/>
            <person name="Jeon C.O."/>
        </authorList>
    </citation>
    <scope>NUCLEOTIDE SEQUENCE [LARGE SCALE GENOMIC DNA]</scope>
    <source>
        <strain evidence="8 9">EO9</strain>
    </source>
</reference>
<proteinExistence type="inferred from homology"/>
<protein>
    <submittedName>
        <fullName evidence="8">Rieske (2Fe-2S) protein</fullName>
    </submittedName>
</protein>
<dbReference type="GO" id="GO:0046872">
    <property type="term" value="F:metal ion binding"/>
    <property type="evidence" value="ECO:0007669"/>
    <property type="project" value="UniProtKB-KW"/>
</dbReference>
<evidence type="ECO:0000256" key="3">
    <source>
        <dbReference type="ARBA" id="ARBA00023004"/>
    </source>
</evidence>
<dbReference type="InterPro" id="IPR036922">
    <property type="entry name" value="Rieske_2Fe-2S_sf"/>
</dbReference>
<keyword evidence="4" id="KW-0411">Iron-sulfur</keyword>
<keyword evidence="2" id="KW-0479">Metal-binding</keyword>
<evidence type="ECO:0000256" key="1">
    <source>
        <dbReference type="ARBA" id="ARBA00022714"/>
    </source>
</evidence>
<dbReference type="PANTHER" id="PTHR21496:SF0">
    <property type="entry name" value="RIESKE DOMAIN-CONTAINING PROTEIN"/>
    <property type="match status" value="1"/>
</dbReference>
<comment type="cofactor">
    <cofactor evidence="5">
        <name>[2Fe-2S] cluster</name>
        <dbReference type="ChEBI" id="CHEBI:190135"/>
    </cofactor>
</comment>
<dbReference type="PROSITE" id="PS51296">
    <property type="entry name" value="RIESKE"/>
    <property type="match status" value="1"/>
</dbReference>
<dbReference type="EMBL" id="QVRA01000002">
    <property type="protein sequence ID" value="RJG57169.1"/>
    <property type="molecule type" value="Genomic_DNA"/>
</dbReference>
<evidence type="ECO:0000313" key="9">
    <source>
        <dbReference type="Proteomes" id="UP000283469"/>
    </source>
</evidence>
<keyword evidence="3" id="KW-0408">Iron</keyword>
<dbReference type="AlphaFoldDB" id="A0A418YWZ3"/>
<dbReference type="OrthoDB" id="9800167at2"/>